<reference evidence="1 2" key="1">
    <citation type="submission" date="2018-10" db="EMBL/GenBank/DDBJ databases">
        <title>Fifty Aureobasidium pullulans genomes reveal a recombining polyextremotolerant generalist.</title>
        <authorList>
            <person name="Gostincar C."/>
            <person name="Turk M."/>
            <person name="Zajc J."/>
            <person name="Gunde-Cimerman N."/>
        </authorList>
    </citation>
    <scope>NUCLEOTIDE SEQUENCE [LARGE SCALE GENOMIC DNA]</scope>
    <source>
        <strain evidence="1 2">EXF-1645</strain>
    </source>
</reference>
<dbReference type="EMBL" id="QZBZ01000155">
    <property type="protein sequence ID" value="TIA34536.1"/>
    <property type="molecule type" value="Genomic_DNA"/>
</dbReference>
<dbReference type="Proteomes" id="UP000308724">
    <property type="component" value="Unassembled WGS sequence"/>
</dbReference>
<dbReference type="AlphaFoldDB" id="A0A4T0BJA0"/>
<evidence type="ECO:0000313" key="2">
    <source>
        <dbReference type="Proteomes" id="UP000308724"/>
    </source>
</evidence>
<comment type="caution">
    <text evidence="1">The sequence shown here is derived from an EMBL/GenBank/DDBJ whole genome shotgun (WGS) entry which is preliminary data.</text>
</comment>
<name>A0A4T0BJA0_AURPU</name>
<protein>
    <submittedName>
        <fullName evidence="1">Uncharacterized protein</fullName>
    </submittedName>
</protein>
<sequence length="260" mass="29263">MFFFLKSAINTIMSDINVRTKSWAAQAKINVDGANEIARLLGCTSLKFKKGQEAGTFEAVEEEEENDDSMDTTEDIVGKLALPVDDEYEWMRSGSVLAREQLGDAAMQSDDDDDNLDGEDQLDKIEINTKGARRGYKGKGKERQVLSSIEEDDDYDDELLATPQAPKHLHRNPPKTSIATRKRLVSMKETAIITVSSREHRVVKILERKRSAGRPRADGLIKYKYTVETVGGEEMFVSEDVFVRAEAKAMLAKYVEEYVE</sequence>
<evidence type="ECO:0000313" key="1">
    <source>
        <dbReference type="EMBL" id="TIA34536.1"/>
    </source>
</evidence>
<gene>
    <name evidence="1" type="ORF">D6C78_06764</name>
</gene>
<organism evidence="1 2">
    <name type="scientific">Aureobasidium pullulans</name>
    <name type="common">Black yeast</name>
    <name type="synonym">Pullularia pullulans</name>
    <dbReference type="NCBI Taxonomy" id="5580"/>
    <lineage>
        <taxon>Eukaryota</taxon>
        <taxon>Fungi</taxon>
        <taxon>Dikarya</taxon>
        <taxon>Ascomycota</taxon>
        <taxon>Pezizomycotina</taxon>
        <taxon>Dothideomycetes</taxon>
        <taxon>Dothideomycetidae</taxon>
        <taxon>Dothideales</taxon>
        <taxon>Saccotheciaceae</taxon>
        <taxon>Aureobasidium</taxon>
    </lineage>
</organism>
<proteinExistence type="predicted"/>
<accession>A0A4T0BJA0</accession>